<evidence type="ECO:0008006" key="4">
    <source>
        <dbReference type="Google" id="ProtNLM"/>
    </source>
</evidence>
<feature type="transmembrane region" description="Helical" evidence="1">
    <location>
        <begin position="130"/>
        <end position="151"/>
    </location>
</feature>
<feature type="transmembrane region" description="Helical" evidence="1">
    <location>
        <begin position="18"/>
        <end position="39"/>
    </location>
</feature>
<sequence>MAVDAYTWLTTFQNQRHVVHVACILLSAGLLFTGFGAFVLNGFGDTNFDDFEGEKRRTMLTWLTGAVGMMATAANVFLYRRIVVLDKFDPLATEESMSIKRATTCIVGAIGLFVVAVVEASLAGATGREGFGFIAFVATFAACITILTIAYDIMYMVRPKRISLDDETNVPLEHDEFDP</sequence>
<gene>
    <name evidence="2" type="ORF">PRZ48_005010</name>
</gene>
<keyword evidence="1" id="KW-0472">Membrane</keyword>
<evidence type="ECO:0000313" key="3">
    <source>
        <dbReference type="Proteomes" id="UP001305779"/>
    </source>
</evidence>
<comment type="caution">
    <text evidence="2">The sequence shown here is derived from an EMBL/GenBank/DDBJ whole genome shotgun (WGS) entry which is preliminary data.</text>
</comment>
<protein>
    <recommendedName>
        <fullName evidence="4">Transmembrane protein</fullName>
    </recommendedName>
</protein>
<evidence type="ECO:0000256" key="1">
    <source>
        <dbReference type="SAM" id="Phobius"/>
    </source>
</evidence>
<organism evidence="2 3">
    <name type="scientific">Zasmidium cellare</name>
    <name type="common">Wine cellar mold</name>
    <name type="synonym">Racodium cellare</name>
    <dbReference type="NCBI Taxonomy" id="395010"/>
    <lineage>
        <taxon>Eukaryota</taxon>
        <taxon>Fungi</taxon>
        <taxon>Dikarya</taxon>
        <taxon>Ascomycota</taxon>
        <taxon>Pezizomycotina</taxon>
        <taxon>Dothideomycetes</taxon>
        <taxon>Dothideomycetidae</taxon>
        <taxon>Mycosphaerellales</taxon>
        <taxon>Mycosphaerellaceae</taxon>
        <taxon>Zasmidium</taxon>
    </lineage>
</organism>
<accession>A0ABR0ERH9</accession>
<feature type="transmembrane region" description="Helical" evidence="1">
    <location>
        <begin position="59"/>
        <end position="78"/>
    </location>
</feature>
<reference evidence="2 3" key="1">
    <citation type="journal article" date="2023" name="G3 (Bethesda)">
        <title>A chromosome-level genome assembly of Zasmidium syzygii isolated from banana leaves.</title>
        <authorList>
            <person name="van Westerhoven A.C."/>
            <person name="Mehrabi R."/>
            <person name="Talebi R."/>
            <person name="Steentjes M.B.F."/>
            <person name="Corcolon B."/>
            <person name="Chong P.A."/>
            <person name="Kema G.H.J."/>
            <person name="Seidl M.F."/>
        </authorList>
    </citation>
    <scope>NUCLEOTIDE SEQUENCE [LARGE SCALE GENOMIC DNA]</scope>
    <source>
        <strain evidence="2 3">P124</strain>
    </source>
</reference>
<keyword evidence="1" id="KW-1133">Transmembrane helix</keyword>
<keyword evidence="3" id="KW-1185">Reference proteome</keyword>
<dbReference type="Proteomes" id="UP001305779">
    <property type="component" value="Unassembled WGS sequence"/>
</dbReference>
<proteinExistence type="predicted"/>
<keyword evidence="1" id="KW-0812">Transmembrane</keyword>
<evidence type="ECO:0000313" key="2">
    <source>
        <dbReference type="EMBL" id="KAK4504095.1"/>
    </source>
</evidence>
<name>A0ABR0ERH9_ZASCE</name>
<dbReference type="EMBL" id="JAXOVC010000003">
    <property type="protein sequence ID" value="KAK4504095.1"/>
    <property type="molecule type" value="Genomic_DNA"/>
</dbReference>
<feature type="transmembrane region" description="Helical" evidence="1">
    <location>
        <begin position="99"/>
        <end position="118"/>
    </location>
</feature>